<dbReference type="InterPro" id="IPR016152">
    <property type="entry name" value="PTrfase/Anion_transptr"/>
</dbReference>
<evidence type="ECO:0000313" key="2">
    <source>
        <dbReference type="EMBL" id="OUN89672.1"/>
    </source>
</evidence>
<sequence length="165" mass="17758">MVNIMEGACIDLFKPELVFLDLEAGDRHDLFRQLGSALASLGYIEDTWYEAIVEREQDFPTGLQFEAVAVALPHVDPVHLKKPYIAVVRPRTPVVFEGMAGIGGDVSAELIVNLGLTGHAEGQVAVLQALMNVFLDAAAVADIMAQTTPEGVSAAMRRYCGQGFA</sequence>
<evidence type="ECO:0000259" key="1">
    <source>
        <dbReference type="PROSITE" id="PS51094"/>
    </source>
</evidence>
<dbReference type="PANTHER" id="PTHR47738:SF3">
    <property type="entry name" value="PHOSPHOTRANSFERASE SYSTEM MANNITOL_FRUCTOSE-SPECIFIC IIA DOMAIN CONTAINING PROTEIN"/>
    <property type="match status" value="1"/>
</dbReference>
<dbReference type="InterPro" id="IPR051541">
    <property type="entry name" value="PTS_SugarTrans_NitroReg"/>
</dbReference>
<evidence type="ECO:0000313" key="3">
    <source>
        <dbReference type="Proteomes" id="UP000195781"/>
    </source>
</evidence>
<dbReference type="Proteomes" id="UP000195781">
    <property type="component" value="Unassembled WGS sequence"/>
</dbReference>
<reference evidence="3" key="1">
    <citation type="submission" date="2017-04" db="EMBL/GenBank/DDBJ databases">
        <title>Function of individual gut microbiota members based on whole genome sequencing of pure cultures obtained from chicken caecum.</title>
        <authorList>
            <person name="Medvecky M."/>
            <person name="Cejkova D."/>
            <person name="Polansky O."/>
            <person name="Karasova D."/>
            <person name="Kubasova T."/>
            <person name="Cizek A."/>
            <person name="Rychlik I."/>
        </authorList>
    </citation>
    <scope>NUCLEOTIDE SEQUENCE [LARGE SCALE GENOMIC DNA]</scope>
    <source>
        <strain evidence="3">An5</strain>
    </source>
</reference>
<dbReference type="CDD" id="cd00211">
    <property type="entry name" value="PTS_IIA_fru"/>
    <property type="match status" value="1"/>
</dbReference>
<dbReference type="Gene3D" id="3.40.930.10">
    <property type="entry name" value="Mannitol-specific EII, Chain A"/>
    <property type="match status" value="1"/>
</dbReference>
<organism evidence="2 3">
    <name type="scientific">[Collinsella] massiliensis</name>
    <dbReference type="NCBI Taxonomy" id="1232426"/>
    <lineage>
        <taxon>Bacteria</taxon>
        <taxon>Bacillati</taxon>
        <taxon>Actinomycetota</taxon>
        <taxon>Coriobacteriia</taxon>
        <taxon>Coriobacteriales</taxon>
        <taxon>Coriobacteriaceae</taxon>
        <taxon>Enorma</taxon>
    </lineage>
</organism>
<dbReference type="OrthoDB" id="3192919at2"/>
<keyword evidence="3" id="KW-1185">Reference proteome</keyword>
<proteinExistence type="predicted"/>
<dbReference type="PANTHER" id="PTHR47738">
    <property type="entry name" value="PTS SYSTEM FRUCTOSE-LIKE EIIA COMPONENT-RELATED"/>
    <property type="match status" value="1"/>
</dbReference>
<protein>
    <submittedName>
        <fullName evidence="2">PTS galactitol transporter subunit IIB</fullName>
    </submittedName>
</protein>
<name>A0A1Y3XVZ5_9ACTN</name>
<comment type="caution">
    <text evidence="2">The sequence shown here is derived from an EMBL/GenBank/DDBJ whole genome shotgun (WGS) entry which is preliminary data.</text>
</comment>
<accession>A0A1Y3XVZ5</accession>
<dbReference type="RefSeq" id="WP_094334851.1">
    <property type="nucleotide sequence ID" value="NZ_NFIE01000002.1"/>
</dbReference>
<dbReference type="EMBL" id="NFIE01000002">
    <property type="protein sequence ID" value="OUN89672.1"/>
    <property type="molecule type" value="Genomic_DNA"/>
</dbReference>
<dbReference type="PROSITE" id="PS51094">
    <property type="entry name" value="PTS_EIIA_TYPE_2"/>
    <property type="match status" value="1"/>
</dbReference>
<feature type="domain" description="PTS EIIA type-2" evidence="1">
    <location>
        <begin position="11"/>
        <end position="159"/>
    </location>
</feature>
<dbReference type="AlphaFoldDB" id="A0A1Y3XVZ5"/>
<dbReference type="Pfam" id="PF00359">
    <property type="entry name" value="PTS_EIIA_2"/>
    <property type="match status" value="1"/>
</dbReference>
<dbReference type="InterPro" id="IPR002178">
    <property type="entry name" value="PTS_EIIA_type-2_dom"/>
</dbReference>
<gene>
    <name evidence="2" type="ORF">B5G02_01170</name>
</gene>
<dbReference type="SUPFAM" id="SSF55804">
    <property type="entry name" value="Phoshotransferase/anion transport protein"/>
    <property type="match status" value="1"/>
</dbReference>